<keyword evidence="2" id="KW-1185">Reference proteome</keyword>
<evidence type="ECO:0008006" key="3">
    <source>
        <dbReference type="Google" id="ProtNLM"/>
    </source>
</evidence>
<reference evidence="1 2" key="1">
    <citation type="submission" date="2018-04" db="EMBL/GenBank/DDBJ databases">
        <title>Genome sequencing of Flavobacterium sp. HYN0059.</title>
        <authorList>
            <person name="Yi H."/>
            <person name="Baek C."/>
        </authorList>
    </citation>
    <scope>NUCLEOTIDE SEQUENCE [LARGE SCALE GENOMIC DNA]</scope>
    <source>
        <strain evidence="1 2">HYN0059</strain>
    </source>
</reference>
<evidence type="ECO:0000313" key="2">
    <source>
        <dbReference type="Proteomes" id="UP000244929"/>
    </source>
</evidence>
<organism evidence="1 2">
    <name type="scientific">Flavobacterium album</name>
    <dbReference type="NCBI Taxonomy" id="2175091"/>
    <lineage>
        <taxon>Bacteria</taxon>
        <taxon>Pseudomonadati</taxon>
        <taxon>Bacteroidota</taxon>
        <taxon>Flavobacteriia</taxon>
        <taxon>Flavobacteriales</taxon>
        <taxon>Flavobacteriaceae</taxon>
        <taxon>Flavobacterium</taxon>
    </lineage>
</organism>
<dbReference type="OrthoDB" id="9801659at2"/>
<evidence type="ECO:0000313" key="1">
    <source>
        <dbReference type="EMBL" id="AWH85269.1"/>
    </source>
</evidence>
<dbReference type="KEGG" id="falb:HYN59_09125"/>
<name>A0A2S1QY56_9FLAO</name>
<gene>
    <name evidence="1" type="ORF">HYN59_09125</name>
</gene>
<accession>A0A2S1QY56</accession>
<dbReference type="EMBL" id="CP029186">
    <property type="protein sequence ID" value="AWH85269.1"/>
    <property type="molecule type" value="Genomic_DNA"/>
</dbReference>
<dbReference type="Proteomes" id="UP000244929">
    <property type="component" value="Chromosome"/>
</dbReference>
<proteinExistence type="predicted"/>
<dbReference type="InterPro" id="IPR058240">
    <property type="entry name" value="rSAM_sf"/>
</dbReference>
<dbReference type="RefSeq" id="WP_108777973.1">
    <property type="nucleotide sequence ID" value="NZ_CP029186.1"/>
</dbReference>
<protein>
    <recommendedName>
        <fullName evidence="3">Radical SAM protein</fullName>
    </recommendedName>
</protein>
<dbReference type="AlphaFoldDB" id="A0A2S1QY56"/>
<sequence>MNKNILLIEPNYKNKYPPIGLMKISTYHKTLGDNVKFFKGNINELINQEKLNACLDELKKKFTTYDWDSNEVLIYKYLKNKRKEDLQKVLKFINDSNKNQIIDTFKYYAYKYKPYHYDRIYVTTLFTFYWSITIKTIQQISKLTQSIDNVKVGGVMASLLTDEIEHETGIKPFTGLLDKPKMLDPDNNLIVDDLDLDYSILDEIEYKYPTGSAYFTFMTKGCTRKCAFCSVPILEPIYKDKVSSIQKFENIATVYGEQRNLLLMDNNVLASPKFPEIITEIKSMGFYRGAKYTEPNQLDIAIKNLKKGFNDKGFINRSHEIILDFLSHSKGELKNEIENLLTTYNLQIKNKITKQDILNAYKELQPLYERYRKKSKVERYVDFNQGIDARYVTDENMRLLSEINVRPLRIAFDFIGMDKQYIAAVELAAKYGIINLSNYLLYNFKDKPQDLYLRMKINVDLNKKYNLKIFSFPMKYIPLFGEDAKDRKYISKHWNRKYIRAVQSMLNVTKGIVAPGFEFFEMAFGKDLKEFNELLYMPEDLIIYRNKFKDAGVTEEWRTTFYNLSELELAEAKKIIEKNDFSNIQNKTDNPNIYKLLRFYNTNVGDKGIIDFKAAKLRKEFNKLFKNDPFLNLTMTYDFDEPLINKAI</sequence>
<dbReference type="SUPFAM" id="SSF102114">
    <property type="entry name" value="Radical SAM enzymes"/>
    <property type="match status" value="1"/>
</dbReference>